<sequence length="979" mass="116335">MSIEFFPKLSQNYIEILENDEYYDVTIEVGEDPNVKIFRAHMIILCHRSSFLRQTLISSKKNNDSVLYHIKLSNISPETFQIILRYLYGGIFSSNERDTLDIFNVLIAADELLLLELVDYLQKYFIENKTDWMEQHFELTFRISFKSNNLLELQQFCTDFMAKYPEKIFKSLGFTSLPEKSLISLIKRDDLQMKEIEVWNYVLKWGLAQSKILISNPDKWTDNDFKKVRDTLQNCLPLIRFFSLSSEEFVKKVRPYKKILNKNIYEELLKSYLDSNYEPGDNILFPRYKVIDDIILSNIVNLNIISTISRWIDKIDFNSKFSYLRELYLPYKFDLLLRGSRDGFSPKKFHELCDNKPNTVIFIKVKGTGEILGGHSPSLWKSTGGWSHSYYSFIFSFKSKDDIKDSILSRIKNTDKAFYYHDFCGPSFGGSDLSLSVCKFNFRANPSKEFDDNICRQFNYEKMIRDTDEHFCIEDYEVFRIKKKKLTNIQKFIIVYENYWEKLERDFIGRDLEELLEFDNRFNIMKMSFEDCRGLLELKNAFMQLGDFKQENISLYTDGSKKNGDNGIGWVVMDENNIIGKGSFKIEGKYEVWELELIAIIIGLLIIMKGAKVNIFTDSQVVLDLWYKLIVDNRIWSTRRIWNIKSIGLWRWLKWLMIKLEWDLVFYKVKGHSGILGNELADGLSKIALMTKEDRNLIIIKLNQEIDWEYNLYWKKELIKEAPREFYKLYNQWSYKAEFLSLDVCRYYRFNNSIEKIDWVRSIRIIMKAFNEENTDKNNSDNAYNIKNFLEILPVATLLNKRNPELYQSGRCIRCNYTIETWTHIWICSQADTSIIQIINTAFESLKAKLDEKDFRIYYNYHARLLHILNEKSKVVFNGRIFHEAIKGIVNKRLFLEIEDKIFKDAIASFVEDIHDMARKFMWSERCKSFNEWELRQGITKQMKKASKLHQSSLPSLGHDEKKRKLFIYDALQRWTGYV</sequence>
<gene>
    <name evidence="4" type="ORF">RhiirA5_424298</name>
</gene>
<name>A0A2N0P8G7_9GLOM</name>
<dbReference type="VEuPathDB" id="FungiDB:FUN_023553"/>
<dbReference type="Proteomes" id="UP000232722">
    <property type="component" value="Unassembled WGS sequence"/>
</dbReference>
<dbReference type="SMART" id="SM00875">
    <property type="entry name" value="BACK"/>
    <property type="match status" value="1"/>
</dbReference>
<dbReference type="InterPro" id="IPR002156">
    <property type="entry name" value="RNaseH_domain"/>
</dbReference>
<feature type="domain" description="TLDc" evidence="3">
    <location>
        <begin position="298"/>
        <end position="482"/>
    </location>
</feature>
<dbReference type="VEuPathDB" id="FungiDB:RhiirA1_475079"/>
<dbReference type="PROSITE" id="PS50879">
    <property type="entry name" value="RNASE_H_1"/>
    <property type="match status" value="1"/>
</dbReference>
<accession>A0A2N0P8G7</accession>
<dbReference type="CDD" id="cd18186">
    <property type="entry name" value="BTB_POZ_ZBTB_KLHL-like"/>
    <property type="match status" value="1"/>
</dbReference>
<dbReference type="GO" id="GO:0004523">
    <property type="term" value="F:RNA-DNA hybrid ribonuclease activity"/>
    <property type="evidence" value="ECO:0007669"/>
    <property type="project" value="InterPro"/>
</dbReference>
<dbReference type="PANTHER" id="PTHR24410">
    <property type="entry name" value="HL07962P-RELATED"/>
    <property type="match status" value="1"/>
</dbReference>
<dbReference type="InterPro" id="IPR051481">
    <property type="entry name" value="BTB-POZ/Galectin-3-binding"/>
</dbReference>
<dbReference type="InterPro" id="IPR036397">
    <property type="entry name" value="RNaseH_sf"/>
</dbReference>
<evidence type="ECO:0000259" key="2">
    <source>
        <dbReference type="PROSITE" id="PS50879"/>
    </source>
</evidence>
<protein>
    <submittedName>
        <fullName evidence="4">Uncharacterized protein</fullName>
    </submittedName>
</protein>
<dbReference type="VEuPathDB" id="FungiDB:RhiirFUN_001661"/>
<dbReference type="VEuPathDB" id="FungiDB:RhiirA1_469662"/>
<dbReference type="EMBL" id="LLXJ01001253">
    <property type="protein sequence ID" value="PKC03073.1"/>
    <property type="molecule type" value="Genomic_DNA"/>
</dbReference>
<dbReference type="Pfam" id="PF07707">
    <property type="entry name" value="BACK"/>
    <property type="match status" value="1"/>
</dbReference>
<dbReference type="Gene3D" id="1.25.40.420">
    <property type="match status" value="1"/>
</dbReference>
<dbReference type="InterPro" id="IPR000210">
    <property type="entry name" value="BTB/POZ_dom"/>
</dbReference>
<dbReference type="InterPro" id="IPR011705">
    <property type="entry name" value="BACK"/>
</dbReference>
<dbReference type="PROSITE" id="PS50097">
    <property type="entry name" value="BTB"/>
    <property type="match status" value="1"/>
</dbReference>
<dbReference type="Pfam" id="PF00651">
    <property type="entry name" value="BTB"/>
    <property type="match status" value="1"/>
</dbReference>
<proteinExistence type="predicted"/>
<dbReference type="InterPro" id="IPR011333">
    <property type="entry name" value="SKP1/BTB/POZ_sf"/>
</dbReference>
<evidence type="ECO:0000259" key="1">
    <source>
        <dbReference type="PROSITE" id="PS50097"/>
    </source>
</evidence>
<dbReference type="SMART" id="SM00225">
    <property type="entry name" value="BTB"/>
    <property type="match status" value="1"/>
</dbReference>
<dbReference type="InterPro" id="IPR006571">
    <property type="entry name" value="TLDc_dom"/>
</dbReference>
<dbReference type="Gene3D" id="3.30.420.10">
    <property type="entry name" value="Ribonuclease H-like superfamily/Ribonuclease H"/>
    <property type="match status" value="1"/>
</dbReference>
<dbReference type="SUPFAM" id="SSF53098">
    <property type="entry name" value="Ribonuclease H-like"/>
    <property type="match status" value="1"/>
</dbReference>
<dbReference type="PANTHER" id="PTHR24410:SF23">
    <property type="entry name" value="BTB DOMAIN-CONTAINING PROTEIN-RELATED"/>
    <property type="match status" value="1"/>
</dbReference>
<dbReference type="PROSITE" id="PS51886">
    <property type="entry name" value="TLDC"/>
    <property type="match status" value="1"/>
</dbReference>
<dbReference type="SUPFAM" id="SSF54695">
    <property type="entry name" value="POZ domain"/>
    <property type="match status" value="1"/>
</dbReference>
<dbReference type="Pfam" id="PF07534">
    <property type="entry name" value="TLD"/>
    <property type="match status" value="1"/>
</dbReference>
<feature type="domain" description="BTB" evidence="1">
    <location>
        <begin position="23"/>
        <end position="96"/>
    </location>
</feature>
<comment type="caution">
    <text evidence="4">The sequence shown here is derived from an EMBL/GenBank/DDBJ whole genome shotgun (WGS) entry which is preliminary data.</text>
</comment>
<dbReference type="AlphaFoldDB" id="A0A2N0P8G7"/>
<dbReference type="VEuPathDB" id="FungiDB:RhiirFUN_025397"/>
<feature type="domain" description="RNase H type-1" evidence="2">
    <location>
        <begin position="549"/>
        <end position="690"/>
    </location>
</feature>
<reference evidence="4 5" key="2">
    <citation type="submission" date="2017-09" db="EMBL/GenBank/DDBJ databases">
        <title>Extensive intraspecific genome diversity in a model arbuscular mycorrhizal fungus.</title>
        <authorList>
            <person name="Chen E.C."/>
            <person name="Morin E."/>
            <person name="Beaudet D."/>
            <person name="Noel J."/>
            <person name="Ndikumana S."/>
            <person name="Charron P."/>
            <person name="St-Onge C."/>
            <person name="Giorgi J."/>
            <person name="Grigoriev I.V."/>
            <person name="Roux C."/>
            <person name="Martin F.M."/>
            <person name="Corradi N."/>
        </authorList>
    </citation>
    <scope>NUCLEOTIDE SEQUENCE [LARGE SCALE GENOMIC DNA]</scope>
    <source>
        <strain evidence="4 5">A5</strain>
    </source>
</reference>
<reference evidence="4 5" key="1">
    <citation type="submission" date="2016-04" db="EMBL/GenBank/DDBJ databases">
        <title>Genome analyses suggest a sexual origin of heterokaryosis in a supposedly ancient asexual fungus.</title>
        <authorList>
            <person name="Ropars J."/>
            <person name="Sedzielewska K."/>
            <person name="Noel J."/>
            <person name="Charron P."/>
            <person name="Farinelli L."/>
            <person name="Marton T."/>
            <person name="Kruger M."/>
            <person name="Pelin A."/>
            <person name="Brachmann A."/>
            <person name="Corradi N."/>
        </authorList>
    </citation>
    <scope>NUCLEOTIDE SEQUENCE [LARGE SCALE GENOMIC DNA]</scope>
    <source>
        <strain evidence="4 5">A5</strain>
    </source>
</reference>
<dbReference type="Pfam" id="PF00075">
    <property type="entry name" value="RNase_H"/>
    <property type="match status" value="1"/>
</dbReference>
<dbReference type="GO" id="GO:0003676">
    <property type="term" value="F:nucleic acid binding"/>
    <property type="evidence" value="ECO:0007669"/>
    <property type="project" value="InterPro"/>
</dbReference>
<dbReference type="Gene3D" id="3.30.710.10">
    <property type="entry name" value="Potassium Channel Kv1.1, Chain A"/>
    <property type="match status" value="1"/>
</dbReference>
<organism evidence="4 5">
    <name type="scientific">Rhizophagus irregularis</name>
    <dbReference type="NCBI Taxonomy" id="588596"/>
    <lineage>
        <taxon>Eukaryota</taxon>
        <taxon>Fungi</taxon>
        <taxon>Fungi incertae sedis</taxon>
        <taxon>Mucoromycota</taxon>
        <taxon>Glomeromycotina</taxon>
        <taxon>Glomeromycetes</taxon>
        <taxon>Glomerales</taxon>
        <taxon>Glomeraceae</taxon>
        <taxon>Rhizophagus</taxon>
    </lineage>
</organism>
<dbReference type="InterPro" id="IPR012337">
    <property type="entry name" value="RNaseH-like_sf"/>
</dbReference>
<evidence type="ECO:0000313" key="4">
    <source>
        <dbReference type="EMBL" id="PKC03073.1"/>
    </source>
</evidence>
<evidence type="ECO:0000313" key="5">
    <source>
        <dbReference type="Proteomes" id="UP000232722"/>
    </source>
</evidence>
<dbReference type="VEuPathDB" id="FungiDB:FUN_021857"/>
<evidence type="ECO:0000259" key="3">
    <source>
        <dbReference type="PROSITE" id="PS51886"/>
    </source>
</evidence>